<name>A0A1X7DZ17_9BACT</name>
<keyword evidence="2" id="KW-1185">Reference proteome</keyword>
<dbReference type="RefSeq" id="WP_085102496.1">
    <property type="nucleotide sequence ID" value="NZ_FWZU01000004.1"/>
</dbReference>
<reference evidence="2" key="1">
    <citation type="submission" date="2017-04" db="EMBL/GenBank/DDBJ databases">
        <authorList>
            <person name="Varghese N."/>
            <person name="Submissions S."/>
        </authorList>
    </citation>
    <scope>NUCLEOTIDE SEQUENCE [LARGE SCALE GENOMIC DNA]</scope>
    <source>
        <strain evidence="2">K3S</strain>
    </source>
</reference>
<dbReference type="OrthoDB" id="5448756at2"/>
<gene>
    <name evidence="1" type="ORF">SAMN06295933_2389</name>
</gene>
<protein>
    <recommendedName>
        <fullName evidence="3">HTH merR-type domain-containing protein</fullName>
    </recommendedName>
</protein>
<dbReference type="EMBL" id="FWZU01000004">
    <property type="protein sequence ID" value="SMF24345.1"/>
    <property type="molecule type" value="Genomic_DNA"/>
</dbReference>
<dbReference type="STRING" id="1519643.SAMN06295933_2389"/>
<proteinExistence type="predicted"/>
<organism evidence="1 2">
    <name type="scientific">Desulfovibrio gilichinskyi</name>
    <dbReference type="NCBI Taxonomy" id="1519643"/>
    <lineage>
        <taxon>Bacteria</taxon>
        <taxon>Pseudomonadati</taxon>
        <taxon>Thermodesulfobacteriota</taxon>
        <taxon>Desulfovibrionia</taxon>
        <taxon>Desulfovibrionales</taxon>
        <taxon>Desulfovibrionaceae</taxon>
        <taxon>Desulfovibrio</taxon>
    </lineage>
</organism>
<evidence type="ECO:0000313" key="1">
    <source>
        <dbReference type="EMBL" id="SMF24345.1"/>
    </source>
</evidence>
<evidence type="ECO:0000313" key="2">
    <source>
        <dbReference type="Proteomes" id="UP000192906"/>
    </source>
</evidence>
<dbReference type="Proteomes" id="UP000192906">
    <property type="component" value="Unassembled WGS sequence"/>
</dbReference>
<evidence type="ECO:0008006" key="3">
    <source>
        <dbReference type="Google" id="ProtNLM"/>
    </source>
</evidence>
<accession>A0A1X7DZ17</accession>
<dbReference type="AlphaFoldDB" id="A0A1X7DZ17"/>
<sequence length="316" mass="35720">MTADTFTHKDLSAVTGVSVTTIKSYRKKFPEFFMIAGHGKPLRFKKGADKLCLRIKELFANNLSSKQIRDKLLIEFESVKDNKPLSVSTKKSDESSLELEKLTRVTMQMMNGLAGLVTSQARAEQRLAKVEKKLTELIEKQEANSSGQDHLLSEIKEIISAASGLPQSEKVTAKKVITIKKEHGDSSSYTIESDSSPVYPENDFLELPVVIHSDKGDFLGMPGKPGHPFTLKELVDLVTTKKDINSIKIWRKQGVEWILSFKTPAGPLHELYFQRTRTPKGNIVSFFTRLDINSEPKDQPFLFSFFREVRDRIDEI</sequence>